<evidence type="ECO:0000313" key="1">
    <source>
        <dbReference type="Ensembl" id="ENSPTEP00000019498.1"/>
    </source>
</evidence>
<dbReference type="AlphaFoldDB" id="A0A8C9HP73"/>
<protein>
    <submittedName>
        <fullName evidence="1">Uncharacterized protein</fullName>
    </submittedName>
</protein>
<evidence type="ECO:0000313" key="2">
    <source>
        <dbReference type="Proteomes" id="UP000694416"/>
    </source>
</evidence>
<sequence>MACICFCYAEASGVRAAQVDVPRLRVPTPPWRPGDPGPSPNADSCGTCSAQAHLGPVTQPERAQAVPLSTHLYCGSWSSCHLFGCRGHPGV</sequence>
<reference evidence="1" key="1">
    <citation type="submission" date="2025-08" db="UniProtKB">
        <authorList>
            <consortium name="Ensembl"/>
        </authorList>
    </citation>
    <scope>IDENTIFICATION</scope>
</reference>
<name>A0A8C9HP73_9PRIM</name>
<keyword evidence="2" id="KW-1185">Reference proteome</keyword>
<reference evidence="1" key="2">
    <citation type="submission" date="2025-09" db="UniProtKB">
        <authorList>
            <consortium name="Ensembl"/>
        </authorList>
    </citation>
    <scope>IDENTIFICATION</scope>
</reference>
<dbReference type="Proteomes" id="UP000694416">
    <property type="component" value="Unplaced"/>
</dbReference>
<dbReference type="Ensembl" id="ENSPTET00000028449.1">
    <property type="protein sequence ID" value="ENSPTEP00000019498.1"/>
    <property type="gene ID" value="ENSPTEG00000020816.1"/>
</dbReference>
<organism evidence="1 2">
    <name type="scientific">Piliocolobus tephrosceles</name>
    <name type="common">Ugandan red Colobus</name>
    <dbReference type="NCBI Taxonomy" id="591936"/>
    <lineage>
        <taxon>Eukaryota</taxon>
        <taxon>Metazoa</taxon>
        <taxon>Chordata</taxon>
        <taxon>Craniata</taxon>
        <taxon>Vertebrata</taxon>
        <taxon>Euteleostomi</taxon>
        <taxon>Mammalia</taxon>
        <taxon>Eutheria</taxon>
        <taxon>Euarchontoglires</taxon>
        <taxon>Primates</taxon>
        <taxon>Haplorrhini</taxon>
        <taxon>Catarrhini</taxon>
        <taxon>Cercopithecidae</taxon>
        <taxon>Colobinae</taxon>
        <taxon>Piliocolobus</taxon>
    </lineage>
</organism>
<proteinExistence type="predicted"/>
<accession>A0A8C9HP73</accession>